<gene>
    <name evidence="1" type="ordered locus">AciPR4_0153</name>
</gene>
<evidence type="ECO:0000313" key="2">
    <source>
        <dbReference type="Proteomes" id="UP000006844"/>
    </source>
</evidence>
<keyword evidence="2" id="KW-1185">Reference proteome</keyword>
<sequence length="62" mass="7218">MFYLATWVSAARRANVIARILNFLKNLRRGFGYCSTCHNEIGTNKDCPECNQYDVENQIFQI</sequence>
<proteinExistence type="predicted"/>
<dbReference type="Proteomes" id="UP000006844">
    <property type="component" value="Chromosome"/>
</dbReference>
<dbReference type="EMBL" id="CP002467">
    <property type="protein sequence ID" value="ADV80992.1"/>
    <property type="molecule type" value="Genomic_DNA"/>
</dbReference>
<name>E8UZ47_TERSS</name>
<dbReference type="KEGG" id="tsa:AciPR4_0153"/>
<evidence type="ECO:0000313" key="1">
    <source>
        <dbReference type="EMBL" id="ADV80992.1"/>
    </source>
</evidence>
<accession>E8UZ47</accession>
<organism evidence="1 2">
    <name type="scientific">Terriglobus saanensis (strain ATCC BAA-1853 / DSM 23119 / SP1PR4)</name>
    <dbReference type="NCBI Taxonomy" id="401053"/>
    <lineage>
        <taxon>Bacteria</taxon>
        <taxon>Pseudomonadati</taxon>
        <taxon>Acidobacteriota</taxon>
        <taxon>Terriglobia</taxon>
        <taxon>Terriglobales</taxon>
        <taxon>Acidobacteriaceae</taxon>
        <taxon>Terriglobus</taxon>
    </lineage>
</organism>
<protein>
    <submittedName>
        <fullName evidence="1">Uncharacterized protein</fullName>
    </submittedName>
</protein>
<dbReference type="HOGENOM" id="CLU_2902771_0_0_0"/>
<reference evidence="1 2" key="1">
    <citation type="journal article" date="2012" name="Stand. Genomic Sci.">
        <title>Complete genome sequence of Terriglobus saanensis type strain SP1PR4(T), an Acidobacteria from tundra soil.</title>
        <authorList>
            <person name="Rawat S.R."/>
            <person name="Mannisto M.K."/>
            <person name="Starovoytov V."/>
            <person name="Goodwin L."/>
            <person name="Nolan M."/>
            <person name="Hauser L."/>
            <person name="Land M."/>
            <person name="Davenport K.W."/>
            <person name="Woyke T."/>
            <person name="Haggblom M.M."/>
        </authorList>
    </citation>
    <scope>NUCLEOTIDE SEQUENCE</scope>
    <source>
        <strain evidence="2">ATCC BAA-1853 / DSM 23119 / SP1PR4</strain>
    </source>
</reference>
<dbReference type="AlphaFoldDB" id="E8UZ47"/>